<name>A0A064C083_STREE</name>
<feature type="transmembrane region" description="Helical" evidence="19">
    <location>
        <begin position="12"/>
        <end position="42"/>
    </location>
</feature>
<keyword evidence="12 18" id="KW-0548">Nucleotidyltransferase</keyword>
<dbReference type="EMBL" id="CABBMN010000001">
    <property type="protein sequence ID" value="VSC25655.1"/>
    <property type="molecule type" value="Genomic_DNA"/>
</dbReference>
<dbReference type="GO" id="GO:0016024">
    <property type="term" value="P:CDP-diacylglycerol biosynthetic process"/>
    <property type="evidence" value="ECO:0007669"/>
    <property type="project" value="UniProtKB-UniPathway"/>
</dbReference>
<dbReference type="EMBL" id="JAVPGZ010000159">
    <property type="protein sequence ID" value="MDS8037853.1"/>
    <property type="molecule type" value="Genomic_DNA"/>
</dbReference>
<evidence type="ECO:0000256" key="17">
    <source>
        <dbReference type="ARBA" id="ARBA00023264"/>
    </source>
</evidence>
<evidence type="ECO:0000256" key="1">
    <source>
        <dbReference type="ARBA" id="ARBA00001698"/>
    </source>
</evidence>
<dbReference type="UniPathway" id="UPA00557">
    <property type="reaction ID" value="UER00614"/>
</dbReference>
<dbReference type="GeneID" id="45652260"/>
<evidence type="ECO:0000313" key="33">
    <source>
        <dbReference type="EMBL" id="VFI31509.1"/>
    </source>
</evidence>
<dbReference type="Proteomes" id="UP000314107">
    <property type="component" value="Unassembled WGS sequence"/>
</dbReference>
<evidence type="ECO:0000313" key="32">
    <source>
        <dbReference type="EMBL" id="TVX73147.1"/>
    </source>
</evidence>
<dbReference type="Proteomes" id="UP000045541">
    <property type="component" value="Unassembled WGS sequence"/>
</dbReference>
<dbReference type="EMBL" id="CABBZR010000007">
    <property type="protein sequence ID" value="VSJ52675.1"/>
    <property type="molecule type" value="Genomic_DNA"/>
</dbReference>
<dbReference type="EMBL" id="CAASRX010000007">
    <property type="protein sequence ID" value="VNH00378.1"/>
    <property type="molecule type" value="Genomic_DNA"/>
</dbReference>
<reference evidence="26 48" key="1">
    <citation type="submission" date="2015-03" db="EMBL/GenBank/DDBJ databases">
        <authorList>
            <person name="Murphy D."/>
        </authorList>
    </citation>
    <scope>NUCLEOTIDE SEQUENCE [LARGE SCALE GENOMIC DNA]</scope>
    <source>
        <strain evidence="26 48">SMRU1708</strain>
    </source>
</reference>
<dbReference type="EMBL" id="CABDLL010000014">
    <property type="protein sequence ID" value="VTE41039.1"/>
    <property type="molecule type" value="Genomic_DNA"/>
</dbReference>
<evidence type="ECO:0000313" key="49">
    <source>
        <dbReference type="Proteomes" id="UP000048507"/>
    </source>
</evidence>
<dbReference type="PANTHER" id="PTHR46382:SF1">
    <property type="entry name" value="PHOSPHATIDATE CYTIDYLYLTRANSFERASE"/>
    <property type="match status" value="1"/>
</dbReference>
<evidence type="ECO:0000313" key="36">
    <source>
        <dbReference type="EMBL" id="VNH00378.1"/>
    </source>
</evidence>
<feature type="transmembrane region" description="Helical" evidence="19">
    <location>
        <begin position="78"/>
        <end position="98"/>
    </location>
</feature>
<feature type="transmembrane region" description="Helical" evidence="19">
    <location>
        <begin position="139"/>
        <end position="156"/>
    </location>
</feature>
<evidence type="ECO:0000256" key="18">
    <source>
        <dbReference type="RuleBase" id="RU003938"/>
    </source>
</evidence>
<comment type="subcellular location">
    <subcellularLocation>
        <location evidence="2">Cell membrane</location>
        <topology evidence="2">Multi-pass membrane protein</topology>
    </subcellularLocation>
</comment>
<dbReference type="EMBL" id="CABABW010000005">
    <property type="protein sequence ID" value="VRI34749.1"/>
    <property type="molecule type" value="Genomic_DNA"/>
</dbReference>
<keyword evidence="9" id="KW-0444">Lipid biosynthesis</keyword>
<dbReference type="EMBL" id="CAASIK010000003">
    <property type="protein sequence ID" value="VNB41124.1"/>
    <property type="molecule type" value="Genomic_DNA"/>
</dbReference>
<evidence type="ECO:0000313" key="57">
    <source>
        <dbReference type="Proteomes" id="UP000314170"/>
    </source>
</evidence>
<dbReference type="Proteomes" id="UP000042967">
    <property type="component" value="Unassembled WGS sequence"/>
</dbReference>
<evidence type="ECO:0000313" key="30">
    <source>
        <dbReference type="EMBL" id="MTV90461.1"/>
    </source>
</evidence>
<keyword evidence="16" id="KW-0594">Phospholipid biosynthesis</keyword>
<evidence type="ECO:0000256" key="16">
    <source>
        <dbReference type="ARBA" id="ARBA00023209"/>
    </source>
</evidence>
<evidence type="ECO:0000313" key="23">
    <source>
        <dbReference type="EMBL" id="CJA26954.1"/>
    </source>
</evidence>
<dbReference type="Proteomes" id="UP000043005">
    <property type="component" value="Unassembled WGS sequence"/>
</dbReference>
<dbReference type="Proteomes" id="UP000310818">
    <property type="component" value="Unassembled WGS sequence"/>
</dbReference>
<dbReference type="OrthoDB" id="9799199at2"/>
<evidence type="ECO:0000313" key="56">
    <source>
        <dbReference type="Proteomes" id="UP000314107"/>
    </source>
</evidence>
<evidence type="ECO:0000313" key="53">
    <source>
        <dbReference type="Proteomes" id="UP000310822"/>
    </source>
</evidence>
<dbReference type="EMBL" id="CABDQT010000002">
    <property type="protein sequence ID" value="VTH27483.1"/>
    <property type="molecule type" value="Genomic_DNA"/>
</dbReference>
<dbReference type="Pfam" id="PF01148">
    <property type="entry name" value="CTP_transf_1"/>
    <property type="match status" value="1"/>
</dbReference>
<evidence type="ECO:0000256" key="3">
    <source>
        <dbReference type="ARBA" id="ARBA00005119"/>
    </source>
</evidence>
<evidence type="ECO:0000256" key="11">
    <source>
        <dbReference type="ARBA" id="ARBA00022692"/>
    </source>
</evidence>
<dbReference type="Proteomes" id="UP000474228">
    <property type="component" value="Unassembled WGS sequence"/>
</dbReference>
<protein>
    <recommendedName>
        <fullName evidence="7 18">Phosphatidate cytidylyltransferase</fullName>
        <ecNumber evidence="6 18">2.7.7.41</ecNumber>
    </recommendedName>
</protein>
<dbReference type="EMBL" id="CRVC01000001">
    <property type="protein sequence ID" value="COR24328.1"/>
    <property type="molecule type" value="Genomic_DNA"/>
</dbReference>
<organism evidence="21 43">
    <name type="scientific">Streptococcus pneumoniae</name>
    <dbReference type="NCBI Taxonomy" id="1313"/>
    <lineage>
        <taxon>Bacteria</taxon>
        <taxon>Bacillati</taxon>
        <taxon>Bacillota</taxon>
        <taxon>Bacilli</taxon>
        <taxon>Lactobacillales</taxon>
        <taxon>Streptococcaceae</taxon>
        <taxon>Streptococcus</taxon>
    </lineage>
</organism>
<evidence type="ECO:0000256" key="7">
    <source>
        <dbReference type="ARBA" id="ARBA00019373"/>
    </source>
</evidence>
<evidence type="ECO:0000313" key="28">
    <source>
        <dbReference type="EMBL" id="MTV62159.1"/>
    </source>
</evidence>
<dbReference type="EMBL" id="VMYC01000003">
    <property type="protein sequence ID" value="TVX73147.1"/>
    <property type="molecule type" value="Genomic_DNA"/>
</dbReference>
<evidence type="ECO:0000313" key="20">
    <source>
        <dbReference type="EMBL" id="CEX61613.1"/>
    </source>
</evidence>
<evidence type="ECO:0000313" key="52">
    <source>
        <dbReference type="Proteomes" id="UP000310818"/>
    </source>
</evidence>
<keyword evidence="14" id="KW-0443">Lipid metabolism</keyword>
<dbReference type="EMBL" id="CQVU01000001">
    <property type="protein sequence ID" value="CNZ85610.1"/>
    <property type="molecule type" value="Genomic_DNA"/>
</dbReference>
<evidence type="ECO:0000313" key="59">
    <source>
        <dbReference type="Proteomes" id="UP000318940"/>
    </source>
</evidence>
<keyword evidence="15 19" id="KW-0472">Membrane</keyword>
<evidence type="ECO:0000313" key="42">
    <source>
        <dbReference type="EMBL" id="VTH27483.1"/>
    </source>
</evidence>
<comment type="similarity">
    <text evidence="5 18">Belongs to the CDS family.</text>
</comment>
<feature type="transmembrane region" description="Helical" evidence="19">
    <location>
        <begin position="110"/>
        <end position="127"/>
    </location>
</feature>
<dbReference type="EMBL" id="LR216058">
    <property type="protein sequence ID" value="VFI31509.1"/>
    <property type="molecule type" value="Genomic_DNA"/>
</dbReference>
<evidence type="ECO:0000256" key="10">
    <source>
        <dbReference type="ARBA" id="ARBA00022679"/>
    </source>
</evidence>
<reference evidence="58 59" key="4">
    <citation type="submission" date="2019-07" db="EMBL/GenBank/DDBJ databases">
        <authorList>
            <person name="Mohale T."/>
        </authorList>
    </citation>
    <scope>NUCLEOTIDE SEQUENCE [LARGE SCALE GENOMIC DNA]</scope>
    <source>
        <strain evidence="31 59">NTPn 189</strain>
        <strain evidence="32 58">NTPn 59</strain>
    </source>
</reference>
<evidence type="ECO:0000313" key="25">
    <source>
        <dbReference type="EMBL" id="CNZ85610.1"/>
    </source>
</evidence>
<reference evidence="50 51" key="3">
    <citation type="submission" date="2019-04" db="EMBL/GenBank/DDBJ databases">
        <authorList>
            <consortium name="Pathogen Informatics"/>
        </authorList>
    </citation>
    <scope>NUCLEOTIDE SEQUENCE [LARGE SCALE GENOMIC DNA]</scope>
    <source>
        <strain evidence="33">GPS_HK_21-sc-2296565</strain>
        <strain evidence="42 56">GPSC129</strain>
        <strain evidence="39 55">GPSC148</strain>
        <strain evidence="34 60">GPSC21</strain>
        <strain evidence="36 52">GPSC211</strain>
        <strain evidence="37 50">GPSC22</strain>
        <strain evidence="38 51">GPSC232</strain>
        <strain evidence="40 57">GPSC38</strain>
        <strain evidence="35 53">GPSC54</strain>
        <strain evidence="41 54">GPSC559</strain>
    </source>
</reference>
<evidence type="ECO:0000256" key="15">
    <source>
        <dbReference type="ARBA" id="ARBA00023136"/>
    </source>
</evidence>
<evidence type="ECO:0000313" key="54">
    <source>
        <dbReference type="Proteomes" id="UP000310997"/>
    </source>
</evidence>
<comment type="catalytic activity">
    <reaction evidence="1 18">
        <text>a 1,2-diacyl-sn-glycero-3-phosphate + CTP + H(+) = a CDP-1,2-diacyl-sn-glycerol + diphosphate</text>
        <dbReference type="Rhea" id="RHEA:16229"/>
        <dbReference type="ChEBI" id="CHEBI:15378"/>
        <dbReference type="ChEBI" id="CHEBI:33019"/>
        <dbReference type="ChEBI" id="CHEBI:37563"/>
        <dbReference type="ChEBI" id="CHEBI:58332"/>
        <dbReference type="ChEBI" id="CHEBI:58608"/>
        <dbReference type="EC" id="2.7.7.41"/>
    </reaction>
</comment>
<dbReference type="Proteomes" id="UP000048507">
    <property type="component" value="Unassembled WGS sequence"/>
</dbReference>
<reference evidence="61 62" key="5">
    <citation type="submission" date="2019-11" db="EMBL/GenBank/DDBJ databases">
        <title>Growth characteristics of pneumococcus vary with the chemical composition of the capsule and with environmental conditions.</title>
        <authorList>
            <person name="Tothpal A."/>
            <person name="Desobry K."/>
            <person name="Joshi S."/>
            <person name="Wyllie A.L."/>
            <person name="Weinberger D.M."/>
        </authorList>
    </citation>
    <scope>NUCLEOTIDE SEQUENCE</scope>
    <source>
        <strain evidence="29">Pnumococcus10A</strain>
        <strain evidence="30">Pnumococcus15C</strain>
        <strain evidence="62">pnumococcus15C</strain>
        <strain evidence="28">Pnumococcus22F</strain>
        <strain evidence="61">pnumococcus22F</strain>
    </source>
</reference>
<evidence type="ECO:0000256" key="13">
    <source>
        <dbReference type="ARBA" id="ARBA00022989"/>
    </source>
</evidence>
<evidence type="ECO:0000313" key="37">
    <source>
        <dbReference type="EMBL" id="VQC94788.1"/>
    </source>
</evidence>
<reference evidence="27" key="6">
    <citation type="submission" date="2023-06" db="EMBL/GenBank/DDBJ databases">
        <title>PCVPA Blantyre Malawi Pneumococcal carriage surveillance isolates.</title>
        <authorList>
            <person name="Obolski U."/>
            <person name="Swarthout T.D."/>
            <person name="Kalizang'Oma A."/>
            <person name="Mwalukomo T.S."/>
            <person name="Cave R."/>
            <person name="Brown C."/>
            <person name="Cornick J."/>
            <person name="Kamng'Ona A."/>
            <person name="Msefula J."/>
            <person name="French N."/>
            <person name="Hyderman R."/>
        </authorList>
    </citation>
    <scope>NUCLEOTIDE SEQUENCE</scope>
    <source>
        <strain evidence="27">BVY8TH</strain>
    </source>
</reference>
<dbReference type="GO" id="GO:0004605">
    <property type="term" value="F:phosphatidate cytidylyltransferase activity"/>
    <property type="evidence" value="ECO:0007669"/>
    <property type="project" value="UniProtKB-EC"/>
</dbReference>
<evidence type="ECO:0000313" key="35">
    <source>
        <dbReference type="EMBL" id="VNB41124.1"/>
    </source>
</evidence>
<dbReference type="Proteomes" id="UP000046095">
    <property type="component" value="Unassembled WGS sequence"/>
</dbReference>
<evidence type="ECO:0000313" key="48">
    <source>
        <dbReference type="Proteomes" id="UP000046095"/>
    </source>
</evidence>
<keyword evidence="13 19" id="KW-1133">Transmembrane helix</keyword>
<evidence type="ECO:0000256" key="2">
    <source>
        <dbReference type="ARBA" id="ARBA00004651"/>
    </source>
</evidence>
<accession>A0A064C083</accession>
<evidence type="ECO:0000313" key="60">
    <source>
        <dbReference type="Proteomes" id="UP000358702"/>
    </source>
</evidence>
<evidence type="ECO:0000256" key="4">
    <source>
        <dbReference type="ARBA" id="ARBA00005189"/>
    </source>
</evidence>
<dbReference type="Proteomes" id="UP000318940">
    <property type="component" value="Unassembled WGS sequence"/>
</dbReference>
<evidence type="ECO:0000313" key="31">
    <source>
        <dbReference type="EMBL" id="TVW26056.1"/>
    </source>
</evidence>
<evidence type="ECO:0000313" key="29">
    <source>
        <dbReference type="EMBL" id="MTV76546.1"/>
    </source>
</evidence>
<dbReference type="PANTHER" id="PTHR46382">
    <property type="entry name" value="PHOSPHATIDATE CYTIDYLYLTRANSFERASE"/>
    <property type="match status" value="1"/>
</dbReference>
<dbReference type="Proteomes" id="UP000298847">
    <property type="component" value="Unassembled WGS sequence"/>
</dbReference>
<proteinExistence type="inferred from homology"/>
<dbReference type="Proteomes" id="UP000304540">
    <property type="component" value="Unassembled WGS sequence"/>
</dbReference>
<comment type="pathway">
    <text evidence="3 18">Phospholipid metabolism; CDP-diacylglycerol biosynthesis; CDP-diacylglycerol from sn-glycerol 3-phosphate: step 3/3.</text>
</comment>
<dbReference type="Proteomes" id="UP000310822">
    <property type="component" value="Unassembled WGS sequence"/>
</dbReference>
<evidence type="ECO:0000313" key="26">
    <source>
        <dbReference type="EMBL" id="COR24328.1"/>
    </source>
</evidence>
<evidence type="ECO:0000313" key="41">
    <source>
        <dbReference type="EMBL" id="VTE41039.1"/>
    </source>
</evidence>
<evidence type="ECO:0000313" key="43">
    <source>
        <dbReference type="Proteomes" id="UP000040910"/>
    </source>
</evidence>
<evidence type="ECO:0000313" key="61">
    <source>
        <dbReference type="Proteomes" id="UP000474228"/>
    </source>
</evidence>
<evidence type="ECO:0000256" key="6">
    <source>
        <dbReference type="ARBA" id="ARBA00012487"/>
    </source>
</evidence>
<keyword evidence="17" id="KW-1208">Phospholipid metabolism</keyword>
<keyword evidence="11 18" id="KW-0812">Transmembrane</keyword>
<evidence type="ECO:0000313" key="24">
    <source>
        <dbReference type="EMBL" id="CKI83657.1"/>
    </source>
</evidence>
<comment type="pathway">
    <text evidence="4">Lipid metabolism.</text>
</comment>
<sequence length="267" mass="28954">MTQDLQKRTLFAGIALAIFLPILMIGGLLLQIAIGIIAMLAMHELLKMRGLETMTMEGLLTLFATFALTIPLENYLTFLPVDGNVVAYSVLISIMLGTTVFSKSYTIEDAVFPLAMSFYVGFGFNALLDARVAGLDKALLALCIVWATDSGAYLVGMNYGKRKLAPRVSPNKTLEGALGGILGAILVTIIFMIVDSTVALPYGIYKMSVFAIFFSIAGQFGDLLESSIKRHFGVKDSGKFIPGHGGVLDRFDSMLLVFPIMHLFGLF</sequence>
<dbReference type="EMBL" id="WNHN01000012">
    <property type="protein sequence ID" value="MTV76546.1"/>
    <property type="molecule type" value="Genomic_DNA"/>
</dbReference>
<dbReference type="Proteomes" id="UP000311674">
    <property type="component" value="Unassembled WGS sequence"/>
</dbReference>
<dbReference type="Proteomes" id="UP000315060">
    <property type="component" value="Unassembled WGS sequence"/>
</dbReference>
<dbReference type="PROSITE" id="PS01315">
    <property type="entry name" value="CDS"/>
    <property type="match status" value="1"/>
</dbReference>
<evidence type="ECO:0000313" key="62">
    <source>
        <dbReference type="Proteomes" id="UP000476212"/>
    </source>
</evidence>
<feature type="transmembrane region" description="Helical" evidence="19">
    <location>
        <begin position="177"/>
        <end position="194"/>
    </location>
</feature>
<dbReference type="EMBL" id="CAANCB010000005">
    <property type="protein sequence ID" value="VKB61493.1"/>
    <property type="molecule type" value="Genomic_DNA"/>
</dbReference>
<evidence type="ECO:0000313" key="55">
    <source>
        <dbReference type="Proteomes" id="UP000311674"/>
    </source>
</evidence>
<dbReference type="Proteomes" id="UP000476212">
    <property type="component" value="Unassembled WGS sequence"/>
</dbReference>
<evidence type="ECO:0000313" key="38">
    <source>
        <dbReference type="EMBL" id="VRI34749.1"/>
    </source>
</evidence>
<evidence type="ECO:0000256" key="8">
    <source>
        <dbReference type="ARBA" id="ARBA00022475"/>
    </source>
</evidence>
<evidence type="ECO:0000256" key="12">
    <source>
        <dbReference type="ARBA" id="ARBA00022695"/>
    </source>
</evidence>
<gene>
    <name evidence="21" type="primary">cdsA</name>
    <name evidence="32" type="ORF">AZJ28_00135</name>
    <name evidence="31" type="ORF">AZK02_09175</name>
    <name evidence="20" type="ORF">ERS019209_00066</name>
    <name evidence="21" type="ORF">ERS019316_00071</name>
    <name evidence="22" type="ORF">ERS020485_00129</name>
    <name evidence="25" type="ORF">ERS020924_00111</name>
    <name evidence="26" type="ORF">ERS021218_00040</name>
    <name evidence="23" type="ORF">ERS021383_00082</name>
    <name evidence="24" type="ORF">ERS096071_00116</name>
    <name evidence="29" type="ORF">GM535_04350</name>
    <name evidence="28" type="ORF">GM539_01630</name>
    <name evidence="30" type="ORF">GM544_08255</name>
    <name evidence="27" type="ORF">RLG82_02200</name>
    <name evidence="40" type="ORF">SAMEA104154639_01285</name>
    <name evidence="35" type="ORF">SAMEA2783718_00552</name>
    <name evidence="42" type="ORF">SAMEA3171064_00311</name>
    <name evidence="36" type="ORF">SAMEA3353485_00816</name>
    <name evidence="34" type="ORF">SAMEA3353631_01121</name>
    <name evidence="37" type="ORF">SAMEA3354366_00631</name>
    <name evidence="38" type="ORF">SAMEA3381574_00716</name>
    <name evidence="39" type="ORF">SAMEA3390019_00162</name>
    <name evidence="33" type="ORF">SAMEA3431391_00241</name>
    <name evidence="41" type="ORF">SAMEA4038883_01783</name>
</gene>
<evidence type="ECO:0000313" key="27">
    <source>
        <dbReference type="EMBL" id="MDS8037853.1"/>
    </source>
</evidence>
<dbReference type="EMBL" id="CFFA01000001">
    <property type="protein sequence ID" value="CEX61613.1"/>
    <property type="molecule type" value="Genomic_DNA"/>
</dbReference>
<evidence type="ECO:0000313" key="34">
    <source>
        <dbReference type="EMBL" id="VKB61493.1"/>
    </source>
</evidence>
<dbReference type="EMBL" id="WNIB01000045">
    <property type="protein sequence ID" value="MTV90461.1"/>
    <property type="molecule type" value="Genomic_DNA"/>
</dbReference>
<evidence type="ECO:0000313" key="50">
    <source>
        <dbReference type="Proteomes" id="UP000298847"/>
    </source>
</evidence>
<feature type="transmembrane region" description="Helical" evidence="19">
    <location>
        <begin position="54"/>
        <end position="72"/>
    </location>
</feature>
<dbReference type="PATRIC" id="fig|1313.13073.peg.313"/>
<evidence type="ECO:0000313" key="40">
    <source>
        <dbReference type="EMBL" id="VSJ52675.1"/>
    </source>
</evidence>
<evidence type="ECO:0000313" key="58">
    <source>
        <dbReference type="Proteomes" id="UP000315060"/>
    </source>
</evidence>
<dbReference type="RefSeq" id="WP_000189857.1">
    <property type="nucleotide sequence ID" value="NZ_AP018391.1"/>
</dbReference>
<dbReference type="Proteomes" id="UP000042512">
    <property type="component" value="Unassembled WGS sequence"/>
</dbReference>
<dbReference type="EMBL" id="CKRE01000001">
    <property type="protein sequence ID" value="CIY66812.1"/>
    <property type="molecule type" value="Genomic_DNA"/>
</dbReference>
<dbReference type="Proteomes" id="UP000290138">
    <property type="component" value="Chromosome"/>
</dbReference>
<keyword evidence="8" id="KW-1003">Cell membrane</keyword>
<evidence type="ECO:0000313" key="21">
    <source>
        <dbReference type="EMBL" id="CIV01834.1"/>
    </source>
</evidence>
<evidence type="ECO:0000256" key="9">
    <source>
        <dbReference type="ARBA" id="ARBA00022516"/>
    </source>
</evidence>
<evidence type="ECO:0000256" key="19">
    <source>
        <dbReference type="SAM" id="Phobius"/>
    </source>
</evidence>
<dbReference type="Proteomes" id="UP000040910">
    <property type="component" value="Unassembled WGS sequence"/>
</dbReference>
<dbReference type="EMBL" id="CKTV01000001">
    <property type="protein sequence ID" value="CJA26954.1"/>
    <property type="molecule type" value="Genomic_DNA"/>
</dbReference>
<dbReference type="EMBL" id="CMWB01000002">
    <property type="protein sequence ID" value="CKI83657.1"/>
    <property type="molecule type" value="Genomic_DNA"/>
</dbReference>
<dbReference type="OMA" id="PHKTWEG"/>
<dbReference type="EMBL" id="VMVH01000090">
    <property type="protein sequence ID" value="TVW26056.1"/>
    <property type="molecule type" value="Genomic_DNA"/>
</dbReference>
<dbReference type="EMBL" id="CKLF01000001">
    <property type="protein sequence ID" value="CIV01834.1"/>
    <property type="molecule type" value="Genomic_DNA"/>
</dbReference>
<dbReference type="Proteomes" id="UP000314170">
    <property type="component" value="Unassembled WGS sequence"/>
</dbReference>
<evidence type="ECO:0000256" key="14">
    <source>
        <dbReference type="ARBA" id="ARBA00023098"/>
    </source>
</evidence>
<evidence type="ECO:0000313" key="51">
    <source>
        <dbReference type="Proteomes" id="UP000304540"/>
    </source>
</evidence>
<evidence type="ECO:0000313" key="22">
    <source>
        <dbReference type="EMBL" id="CIY66812.1"/>
    </source>
</evidence>
<evidence type="ECO:0000256" key="5">
    <source>
        <dbReference type="ARBA" id="ARBA00010185"/>
    </source>
</evidence>
<keyword evidence="10 18" id="KW-0808">Transferase</keyword>
<dbReference type="GO" id="GO:0005886">
    <property type="term" value="C:plasma membrane"/>
    <property type="evidence" value="ECO:0007669"/>
    <property type="project" value="UniProtKB-SubCell"/>
</dbReference>
<evidence type="ECO:0000313" key="39">
    <source>
        <dbReference type="EMBL" id="VSC25655.1"/>
    </source>
</evidence>
<dbReference type="InterPro" id="IPR000374">
    <property type="entry name" value="PC_trans"/>
</dbReference>
<dbReference type="Proteomes" id="UP000358702">
    <property type="component" value="Unassembled WGS sequence"/>
</dbReference>
<dbReference type="Proteomes" id="UP000729182">
    <property type="component" value="Unassembled WGS sequence"/>
</dbReference>
<reference evidence="43 44" key="2">
    <citation type="submission" date="2015-03" db="EMBL/GenBank/DDBJ databases">
        <authorList>
            <consortium name="Pathogen Informatics"/>
            <person name="Murphy D."/>
        </authorList>
    </citation>
    <scope>NUCLEOTIDE SEQUENCE [LARGE SCALE GENOMIC DNA]</scope>
    <source>
        <strain evidence="24 47">0310</strain>
        <strain evidence="25 45">SMRU1414</strain>
        <strain evidence="21">SMRU158</strain>
        <strain evidence="23 46">SMRU1873</strain>
        <strain evidence="20">SMRU51</strain>
        <strain evidence="22 44">SMRU975</strain>
        <strain evidence="43 49">type strain: N</strain>
    </source>
</reference>
<dbReference type="EMBL" id="WNHJ01000004">
    <property type="protein sequence ID" value="MTV62159.1"/>
    <property type="molecule type" value="Genomic_DNA"/>
</dbReference>
<evidence type="ECO:0000313" key="47">
    <source>
        <dbReference type="Proteomes" id="UP000045541"/>
    </source>
</evidence>
<evidence type="ECO:0000313" key="46">
    <source>
        <dbReference type="Proteomes" id="UP000043005"/>
    </source>
</evidence>
<evidence type="ECO:0000313" key="45">
    <source>
        <dbReference type="Proteomes" id="UP000042967"/>
    </source>
</evidence>
<dbReference type="Proteomes" id="UP001184693">
    <property type="component" value="Unassembled WGS sequence"/>
</dbReference>
<dbReference type="Proteomes" id="UP000310997">
    <property type="component" value="Unassembled WGS sequence"/>
</dbReference>
<dbReference type="AlphaFoldDB" id="A0A064C083"/>
<feature type="transmembrane region" description="Helical" evidence="19">
    <location>
        <begin position="200"/>
        <end position="220"/>
    </location>
</feature>
<dbReference type="EMBL" id="CAAXWD010000001">
    <property type="protein sequence ID" value="VQC94788.1"/>
    <property type="molecule type" value="Genomic_DNA"/>
</dbReference>
<dbReference type="EC" id="2.7.7.41" evidence="6 18"/>
<evidence type="ECO:0000313" key="44">
    <source>
        <dbReference type="Proteomes" id="UP000042512"/>
    </source>
</evidence>